<name>A0A5B7ZTI7_9GAMM</name>
<accession>A0A5B7ZTI7</accession>
<reference evidence="2 3" key="1">
    <citation type="submission" date="2019-06" db="EMBL/GenBank/DDBJ databases">
        <title>Thermomonas aquatica sp. nov., isolated from an industrial wastewater treatment plant.</title>
        <authorList>
            <person name="Jeon J.H."/>
            <person name="Park D.-S."/>
        </authorList>
    </citation>
    <scope>NUCLEOTIDE SEQUENCE [LARGE SCALE GENOMIC DNA]</scope>
    <source>
        <strain evidence="2 3">SY21</strain>
    </source>
</reference>
<keyword evidence="3" id="KW-1185">Reference proteome</keyword>
<dbReference type="KEGG" id="thes:FHQ07_11865"/>
<dbReference type="AlphaFoldDB" id="A0A5B7ZTI7"/>
<dbReference type="GO" id="GO:0006270">
    <property type="term" value="P:DNA replication initiation"/>
    <property type="evidence" value="ECO:0007669"/>
    <property type="project" value="TreeGrafter"/>
</dbReference>
<dbReference type="RefSeq" id="WP_139717005.1">
    <property type="nucleotide sequence ID" value="NZ_CP040871.1"/>
</dbReference>
<proteinExistence type="predicted"/>
<dbReference type="InterPro" id="IPR055199">
    <property type="entry name" value="Hda_lid"/>
</dbReference>
<dbReference type="SUPFAM" id="SSF52540">
    <property type="entry name" value="P-loop containing nucleoside triphosphate hydrolases"/>
    <property type="match status" value="1"/>
</dbReference>
<dbReference type="InterPro" id="IPR027417">
    <property type="entry name" value="P-loop_NTPase"/>
</dbReference>
<evidence type="ECO:0000313" key="3">
    <source>
        <dbReference type="Proteomes" id="UP000308149"/>
    </source>
</evidence>
<dbReference type="GO" id="GO:0032297">
    <property type="term" value="P:negative regulation of DNA-templated DNA replication initiation"/>
    <property type="evidence" value="ECO:0007669"/>
    <property type="project" value="InterPro"/>
</dbReference>
<evidence type="ECO:0000313" key="2">
    <source>
        <dbReference type="EMBL" id="QDA57955.1"/>
    </source>
</evidence>
<dbReference type="Pfam" id="PF22688">
    <property type="entry name" value="Hda_lid"/>
    <property type="match status" value="1"/>
</dbReference>
<dbReference type="SMART" id="SM00382">
    <property type="entry name" value="AAA"/>
    <property type="match status" value="1"/>
</dbReference>
<dbReference type="Gene3D" id="3.40.50.300">
    <property type="entry name" value="P-loop containing nucleotide triphosphate hydrolases"/>
    <property type="match status" value="1"/>
</dbReference>
<organism evidence="2 3">
    <name type="scientific">Thermomonas aquatica</name>
    <dbReference type="NCBI Taxonomy" id="2202149"/>
    <lineage>
        <taxon>Bacteria</taxon>
        <taxon>Pseudomonadati</taxon>
        <taxon>Pseudomonadota</taxon>
        <taxon>Gammaproteobacteria</taxon>
        <taxon>Lysobacterales</taxon>
        <taxon>Lysobacteraceae</taxon>
        <taxon>Thermomonas</taxon>
    </lineage>
</organism>
<dbReference type="PANTHER" id="PTHR30050:SF5">
    <property type="entry name" value="DNAA REGULATORY INACTIVATOR HDA"/>
    <property type="match status" value="1"/>
</dbReference>
<protein>
    <submittedName>
        <fullName evidence="2">DnaA regulatory inactivator Hda</fullName>
    </submittedName>
</protein>
<evidence type="ECO:0000259" key="1">
    <source>
        <dbReference type="SMART" id="SM00382"/>
    </source>
</evidence>
<dbReference type="PANTHER" id="PTHR30050">
    <property type="entry name" value="CHROMOSOMAL REPLICATION INITIATOR PROTEIN DNAA"/>
    <property type="match status" value="1"/>
</dbReference>
<gene>
    <name evidence="2" type="ORF">FHQ07_11865</name>
</gene>
<dbReference type="EMBL" id="CP040871">
    <property type="protein sequence ID" value="QDA57955.1"/>
    <property type="molecule type" value="Genomic_DNA"/>
</dbReference>
<dbReference type="InterPro" id="IPR017788">
    <property type="entry name" value="Hda"/>
</dbReference>
<dbReference type="InterPro" id="IPR003593">
    <property type="entry name" value="AAA+_ATPase"/>
</dbReference>
<feature type="domain" description="AAA+ ATPase" evidence="1">
    <location>
        <begin position="44"/>
        <end position="146"/>
    </location>
</feature>
<dbReference type="OrthoDB" id="9784878at2"/>
<dbReference type="Proteomes" id="UP000308149">
    <property type="component" value="Chromosome"/>
</dbReference>
<dbReference type="NCBIfam" id="TIGR03420">
    <property type="entry name" value="DnaA_homol_Hda"/>
    <property type="match status" value="1"/>
</dbReference>
<sequence>MTPQDRLGPQLPLALRYPPDQRFETWRGAPLVLAQLRELAAGDHRDALYLQGGSGTGKTHLLLAACAAAEAAGRDANYLSLARVRGRARDALRGVEGAGLVALDELDAIAGNREDEIALFDLHNRVRDAGIALVYAARDVPAGLPLLLPDLRSRLAQCSLLGLRALDDDGRADVLRQRAAARGLAFDEAALEWLLRRHSRDLSDLGALFDRLDRASLAAQRRLTVPFLRQVLETPADG</sequence>
<dbReference type="Gene3D" id="1.10.8.60">
    <property type="match status" value="1"/>
</dbReference>